<name>A0AB34KT02_9PEZI</name>
<dbReference type="InterPro" id="IPR032466">
    <property type="entry name" value="Metal_Hydrolase"/>
</dbReference>
<organism evidence="4 5">
    <name type="scientific">Cladosporium halotolerans</name>
    <dbReference type="NCBI Taxonomy" id="1052096"/>
    <lineage>
        <taxon>Eukaryota</taxon>
        <taxon>Fungi</taxon>
        <taxon>Dikarya</taxon>
        <taxon>Ascomycota</taxon>
        <taxon>Pezizomycotina</taxon>
        <taxon>Dothideomycetes</taxon>
        <taxon>Dothideomycetidae</taxon>
        <taxon>Cladosporiales</taxon>
        <taxon>Cladosporiaceae</taxon>
        <taxon>Cladosporium</taxon>
    </lineage>
</organism>
<protein>
    <recommendedName>
        <fullName evidence="3">GS catalytic domain-containing protein</fullName>
    </recommendedName>
</protein>
<dbReference type="Gene3D" id="3.30.590.10">
    <property type="entry name" value="Glutamine synthetase/guanido kinase, catalytic domain"/>
    <property type="match status" value="1"/>
</dbReference>
<evidence type="ECO:0000313" key="5">
    <source>
        <dbReference type="Proteomes" id="UP000803884"/>
    </source>
</evidence>
<comment type="caution">
    <text evidence="4">The sequence shown here is derived from an EMBL/GenBank/DDBJ whole genome shotgun (WGS) entry which is preliminary data.</text>
</comment>
<dbReference type="SUPFAM" id="SSF51556">
    <property type="entry name" value="Metallo-dependent hydrolases"/>
    <property type="match status" value="1"/>
</dbReference>
<accession>A0AB34KT02</accession>
<dbReference type="SMART" id="SM01230">
    <property type="entry name" value="Gln-synt_C"/>
    <property type="match status" value="1"/>
</dbReference>
<dbReference type="SUPFAM" id="SSF55931">
    <property type="entry name" value="Glutamine synthetase/guanido kinase"/>
    <property type="match status" value="1"/>
</dbReference>
<dbReference type="GO" id="GO:0004356">
    <property type="term" value="F:glutamine synthetase activity"/>
    <property type="evidence" value="ECO:0007669"/>
    <property type="project" value="InterPro"/>
</dbReference>
<dbReference type="PANTHER" id="PTHR43383:SF2">
    <property type="entry name" value="AMIDOHYDROLASE 2 FAMILY PROTEIN"/>
    <property type="match status" value="1"/>
</dbReference>
<dbReference type="InterPro" id="IPR006680">
    <property type="entry name" value="Amidohydro-rel"/>
</dbReference>
<dbReference type="InterPro" id="IPR014746">
    <property type="entry name" value="Gln_synth/guanido_kin_cat_dom"/>
</dbReference>
<sequence>MEHSIDDLRTVVRTCPVIDNHAHNLLRPHGLRSTDFLTITTEATGEALEDTPKSLAHIRAAKQLRTLYDLPPAADWETILKERNRLLYEDADGLTRKCLEGMQTILIDDGLGSPDAFEPYQWHSKFTLSPCKRIVRIEAVAAAVLASLHQQWKLPVGISIADDEACSLAWVKFITAFEQAIALAISDPDVVGFKSVICYRAGLSVRTGRDSEVTDAGLRSFTHEFLPTCEARGFRVEGRGMCDALVISACKLIAAGFSERGRAKPLQFHTGLGDNDISLLDSNPAGLQSLIEAFPTVPIVLLHSAYPYTREAGYLATVYKNVYLDIGEVFPMVSRGGQEAIVRQALELTPMSKVLWSTDGHLQAETYWLANVQGRQAIEKVFVELVEEGDLSVEQAIEAVEGILFNNSNVLYELGLRLPRTLDVAVGGTANTPMPSQQIQTAAKVTAPIHDFSFIFVQWLDWMGMVRNRCIPVHKNLQPDQLSFGISRGNLGTLQNDSFTPVCNPVGQIYVHPDLDSLRPMYQGNLPGPAATIMASFEDETGRPLDLCPRSLLAETVTILRSEHSLDLLLGFEIEITFCQRNPPSSSSSTDPFSPLDTNHAWSTLSDTQYTTSLPLLLSITQALAAANLPITHLHSESGPGQYEFVLPPLPPVRAIDTLVQTRQAIQQIAATHRLRATVHPQPFPGAGTACHANLSFRRPSGAGNIDQTHELELEAQQSRFFAGVLARLRGLCAFTMPQGASYARVADDAWTCGRWVAWGTQNREVPLRWVGGEAARWEVRCLDGTGNAYLAIAAVLRAGLGGLREGREIGVRECLVNPSGLTEGEREGLGIGERLPGSLGEALEALEGDEGLREAFGGEVVGHYVAMKKAEQEMLGGMEEGERRVWLMERY</sequence>
<dbReference type="EMBL" id="JAAQHG020000011">
    <property type="protein sequence ID" value="KAL1587297.1"/>
    <property type="molecule type" value="Genomic_DNA"/>
</dbReference>
<feature type="domain" description="GS catalytic" evidence="3">
    <location>
        <begin position="549"/>
        <end position="892"/>
    </location>
</feature>
<dbReference type="AlphaFoldDB" id="A0AB34KT02"/>
<evidence type="ECO:0000256" key="2">
    <source>
        <dbReference type="RuleBase" id="RU000384"/>
    </source>
</evidence>
<keyword evidence="5" id="KW-1185">Reference proteome</keyword>
<dbReference type="GO" id="GO:0016787">
    <property type="term" value="F:hydrolase activity"/>
    <property type="evidence" value="ECO:0007669"/>
    <property type="project" value="InterPro"/>
</dbReference>
<dbReference type="PROSITE" id="PS51987">
    <property type="entry name" value="GS_CATALYTIC"/>
    <property type="match status" value="1"/>
</dbReference>
<dbReference type="Pfam" id="PF04909">
    <property type="entry name" value="Amidohydro_2"/>
    <property type="match status" value="1"/>
</dbReference>
<evidence type="ECO:0000313" key="4">
    <source>
        <dbReference type="EMBL" id="KAL1587297.1"/>
    </source>
</evidence>
<dbReference type="RefSeq" id="XP_069230402.1">
    <property type="nucleotide sequence ID" value="XM_069373020.1"/>
</dbReference>
<evidence type="ECO:0000256" key="1">
    <source>
        <dbReference type="PROSITE-ProRule" id="PRU01331"/>
    </source>
</evidence>
<gene>
    <name evidence="4" type="ORF">WHR41_04414</name>
</gene>
<dbReference type="PANTHER" id="PTHR43383">
    <property type="entry name" value="NODULIN 6"/>
    <property type="match status" value="1"/>
</dbReference>
<dbReference type="Proteomes" id="UP000803884">
    <property type="component" value="Unassembled WGS sequence"/>
</dbReference>
<comment type="similarity">
    <text evidence="1 2">Belongs to the glutamine synthetase family.</text>
</comment>
<dbReference type="Gene3D" id="3.20.20.140">
    <property type="entry name" value="Metal-dependent hydrolases"/>
    <property type="match status" value="1"/>
</dbReference>
<dbReference type="GeneID" id="96005858"/>
<dbReference type="Pfam" id="PF00120">
    <property type="entry name" value="Gln-synt_C"/>
    <property type="match status" value="1"/>
</dbReference>
<dbReference type="InterPro" id="IPR008146">
    <property type="entry name" value="Gln_synth_cat_dom"/>
</dbReference>
<reference evidence="4 5" key="1">
    <citation type="journal article" date="2020" name="Microbiol. Resour. Announc.">
        <title>Draft Genome Sequence of a Cladosporium Species Isolated from the Mesophotic Ascidian Didemnum maculosum.</title>
        <authorList>
            <person name="Gioti A."/>
            <person name="Siaperas R."/>
            <person name="Nikolaivits E."/>
            <person name="Le Goff G."/>
            <person name="Ouazzani J."/>
            <person name="Kotoulas G."/>
            <person name="Topakas E."/>
        </authorList>
    </citation>
    <scope>NUCLEOTIDE SEQUENCE [LARGE SCALE GENOMIC DNA]</scope>
    <source>
        <strain evidence="4 5">TM138-S3</strain>
    </source>
</reference>
<proteinExistence type="inferred from homology"/>
<evidence type="ECO:0000259" key="3">
    <source>
        <dbReference type="PROSITE" id="PS51987"/>
    </source>
</evidence>